<evidence type="ECO:0000313" key="2">
    <source>
        <dbReference type="EMBL" id="OKS85158.1"/>
    </source>
</evidence>
<dbReference type="Gene3D" id="2.60.40.4070">
    <property type="match status" value="1"/>
</dbReference>
<feature type="domain" description="FlgD/Vpr Ig-like" evidence="1">
    <location>
        <begin position="42"/>
        <end position="105"/>
    </location>
</feature>
<dbReference type="EMBL" id="MPPL01000001">
    <property type="protein sequence ID" value="OKS85158.1"/>
    <property type="molecule type" value="Genomic_DNA"/>
</dbReference>
<evidence type="ECO:0000259" key="1">
    <source>
        <dbReference type="Pfam" id="PF13860"/>
    </source>
</evidence>
<dbReference type="InterPro" id="IPR011042">
    <property type="entry name" value="6-blade_b-propeller_TolB-like"/>
</dbReference>
<reference evidence="2 3" key="1">
    <citation type="submission" date="2016-11" db="EMBL/GenBank/DDBJ databases">
        <title>Whole Genome Sequencing of Mucilaginibacter polytrichastri RG4-7(T) isolated from the moss sample.</title>
        <authorList>
            <person name="Li Y."/>
        </authorList>
    </citation>
    <scope>NUCLEOTIDE SEQUENCE [LARGE SCALE GENOMIC DNA]</scope>
    <source>
        <strain evidence="2 3">RG4-7</strain>
    </source>
</reference>
<comment type="caution">
    <text evidence="2">The sequence shown here is derived from an EMBL/GenBank/DDBJ whole genome shotgun (WGS) entry which is preliminary data.</text>
</comment>
<dbReference type="Proteomes" id="UP000186720">
    <property type="component" value="Unassembled WGS sequence"/>
</dbReference>
<name>A0A1Q5ZU00_9SPHI</name>
<gene>
    <name evidence="2" type="ORF">RG47T_0602</name>
</gene>
<dbReference type="SUPFAM" id="SSF63829">
    <property type="entry name" value="Calcium-dependent phosphotriesterase"/>
    <property type="match status" value="1"/>
</dbReference>
<dbReference type="OrthoDB" id="1440398at2"/>
<dbReference type="STRING" id="1302689.RG47T_0602"/>
<dbReference type="Pfam" id="PF13860">
    <property type="entry name" value="FlgD_ig"/>
    <property type="match status" value="1"/>
</dbReference>
<proteinExistence type="predicted"/>
<organism evidence="2 3">
    <name type="scientific">Mucilaginibacter polytrichastri</name>
    <dbReference type="NCBI Taxonomy" id="1302689"/>
    <lineage>
        <taxon>Bacteria</taxon>
        <taxon>Pseudomonadati</taxon>
        <taxon>Bacteroidota</taxon>
        <taxon>Sphingobacteriia</taxon>
        <taxon>Sphingobacteriales</taxon>
        <taxon>Sphingobacteriaceae</taxon>
        <taxon>Mucilaginibacter</taxon>
    </lineage>
</organism>
<dbReference type="Gene3D" id="2.120.10.30">
    <property type="entry name" value="TolB, C-terminal domain"/>
    <property type="match status" value="1"/>
</dbReference>
<evidence type="ECO:0000313" key="3">
    <source>
        <dbReference type="Proteomes" id="UP000186720"/>
    </source>
</evidence>
<dbReference type="InterPro" id="IPR025965">
    <property type="entry name" value="FlgD/Vpr_Ig-like"/>
</dbReference>
<keyword evidence="3" id="KW-1185">Reference proteome</keyword>
<accession>A0A1Q5ZU00</accession>
<dbReference type="RefSeq" id="WP_074487998.1">
    <property type="nucleotide sequence ID" value="NZ_FPAM01000001.1"/>
</dbReference>
<sequence length="776" mass="87052">MKYKKIVLTKPSRYLFYIVALVIIILLKPKESLAQQPNADKAFTFTLNTTAKTSAGIFTKDGTLIKTLWSGTVYNSGTHSATWDGTDDESKPVSPGAYLVKVLSNNVKYTWEGVIGNTSDSLSGPSVYHSIEPLYGMAIFNDYAYFVTNYNEQSTSTFKFNLKAPEKSIAVLSKGIAAKFVTTDGINVYWGGKDANTPGNWFVYATKTIDDYETIFDFGQPVKTKYARAYKSVLDFSPEATADITGLAVQKAGKYLLVAHQKLNTINVINKKNGETVKKIAFNSPGILTIDKNDDLWIVSTSDEKSTINKYKITSTGDLVPLNLKITDIQFPLAMAISPDNATILVADGNNSQQVKAFNNQNGLFKWVYGQQGGYTNSPDVADTKFYFGDMRNPQHTTIAYQPDGSFWIEDSGNCRTQHYDANLKFINRIMYLNSSYSTGVDPNKPDRVFADYLEFKVDYTKTLKGNNNSWTLIKNWGYNIPPKLDSRYIRLHFVTTLKNGRTYTQFYNNETTKWIIGELTYDKGIRLTNAIFDNNKTQFYPDGSLRRKTVIKLGQSVTWSIRPLISFDANNDPIWGAEKTIATYPSATSTDPLKDANFNLYHAADITSSNILVSYDNVRADLVNTTWHLGGIRLGDHKWLWKTAKATSSDYKGAYPPDGMYDYRKLSYGGSISLVMDKNIFWGYYGEGWNGGEVNKWNHVYDDGLFIGQLGVAGKEIKNTEAPPMMAGNAFSAVLVKTKGVLYLYHNDESQHGGIHRWKITNLNTIQEQSIPIRL</sequence>
<dbReference type="AlphaFoldDB" id="A0A1Q5ZU00"/>
<protein>
    <recommendedName>
        <fullName evidence="1">FlgD/Vpr Ig-like domain-containing protein</fullName>
    </recommendedName>
</protein>